<dbReference type="InterPro" id="IPR024975">
    <property type="entry name" value="NOV_C"/>
</dbReference>
<dbReference type="EMBL" id="WBMR01000122">
    <property type="protein sequence ID" value="KAB2371551.1"/>
    <property type="molecule type" value="Genomic_DNA"/>
</dbReference>
<sequence>MFAHVGAFSDLTPAQYEWAFSWLQETGLLADLHSPVPAAERVLEAALRLNDAPWMADADSLVRSPGELPEDLARAAESLGVSAEHAFGTLRSVWGKFDDEQRLRVGAAAEAVLMELLTASVDARVEHVAAHSDGYGYDIAVHARQGSLHIEVKSTLRRNRITVFLSRNEYEVMLRDPSWQMVVVRLDDHLKAVALASVPGPWILRHAPHDRSATGRWQSFRLDVPPEQVVPGISRLAPVFAAAASPLLTGSQVW</sequence>
<protein>
    <submittedName>
        <fullName evidence="2">DUF3883 domain-containing protein</fullName>
    </submittedName>
</protein>
<evidence type="ECO:0000259" key="1">
    <source>
        <dbReference type="Pfam" id="PF13020"/>
    </source>
</evidence>
<comment type="caution">
    <text evidence="2">The sequence shown here is derived from an EMBL/GenBank/DDBJ whole genome shotgun (WGS) entry which is preliminary data.</text>
</comment>
<gene>
    <name evidence="2" type="ORF">F9B16_31840</name>
</gene>
<proteinExistence type="predicted"/>
<dbReference type="OrthoDB" id="5114855at2"/>
<keyword evidence="3" id="KW-1185">Reference proteome</keyword>
<evidence type="ECO:0000313" key="3">
    <source>
        <dbReference type="Proteomes" id="UP000483004"/>
    </source>
</evidence>
<feature type="domain" description="Protein NO VEIN C-terminal" evidence="1">
    <location>
        <begin position="109"/>
        <end position="183"/>
    </location>
</feature>
<evidence type="ECO:0000313" key="2">
    <source>
        <dbReference type="EMBL" id="KAB2371551.1"/>
    </source>
</evidence>
<dbReference type="AlphaFoldDB" id="A0A6L3VK52"/>
<dbReference type="Proteomes" id="UP000483004">
    <property type="component" value="Unassembled WGS sequence"/>
</dbReference>
<dbReference type="RefSeq" id="WP_151543923.1">
    <property type="nucleotide sequence ID" value="NZ_WBMR01000122.1"/>
</dbReference>
<accession>A0A6L3VK52</accession>
<dbReference type="Pfam" id="PF13020">
    <property type="entry name" value="NOV_C"/>
    <property type="match status" value="1"/>
</dbReference>
<name>A0A6L3VK52_9ACTN</name>
<reference evidence="2 3" key="1">
    <citation type="submission" date="2019-09" db="EMBL/GenBank/DDBJ databases">
        <title>Actinomadura physcomitrii sp. nov., a novel actinomycete isolated from moss [Physcomitrium sphaericum (Ludw) Fuernr].</title>
        <authorList>
            <person name="Liu C."/>
            <person name="Zhuang X."/>
        </authorList>
    </citation>
    <scope>NUCLEOTIDE SEQUENCE [LARGE SCALE GENOMIC DNA]</scope>
    <source>
        <strain evidence="2 3">CYP1-1B</strain>
    </source>
</reference>
<organism evidence="2 3">
    <name type="scientific">Actinomadura montaniterrae</name>
    <dbReference type="NCBI Taxonomy" id="1803903"/>
    <lineage>
        <taxon>Bacteria</taxon>
        <taxon>Bacillati</taxon>
        <taxon>Actinomycetota</taxon>
        <taxon>Actinomycetes</taxon>
        <taxon>Streptosporangiales</taxon>
        <taxon>Thermomonosporaceae</taxon>
        <taxon>Actinomadura</taxon>
    </lineage>
</organism>